<protein>
    <submittedName>
        <fullName evidence="2">Uncharacterized protein</fullName>
    </submittedName>
</protein>
<reference evidence="2 3" key="1">
    <citation type="submission" date="2019-08" db="EMBL/GenBank/DDBJ databases">
        <title>100 year-old enigma solved: identification of Planctomyces bekefii, the type genus and species of the phylum Planctomycetes.</title>
        <authorList>
            <person name="Svetlana D.N."/>
            <person name="Overmann J."/>
        </authorList>
    </citation>
    <scope>NUCLEOTIDE SEQUENCE [LARGE SCALE GENOMIC DNA]</scope>
    <source>
        <strain evidence="2">Phe10_nw2017</strain>
    </source>
</reference>
<dbReference type="PROSITE" id="PS50005">
    <property type="entry name" value="TPR"/>
    <property type="match status" value="1"/>
</dbReference>
<organism evidence="2 3">
    <name type="scientific">Planctomyces bekefii</name>
    <dbReference type="NCBI Taxonomy" id="1653850"/>
    <lineage>
        <taxon>Bacteria</taxon>
        <taxon>Pseudomonadati</taxon>
        <taxon>Planctomycetota</taxon>
        <taxon>Planctomycetia</taxon>
        <taxon>Planctomycetales</taxon>
        <taxon>Planctomycetaceae</taxon>
        <taxon>Planctomyces</taxon>
    </lineage>
</organism>
<evidence type="ECO:0000313" key="2">
    <source>
        <dbReference type="EMBL" id="TWW08143.1"/>
    </source>
</evidence>
<dbReference type="AlphaFoldDB" id="A0A5C6M1U4"/>
<dbReference type="EMBL" id="SRHE01000819">
    <property type="protein sequence ID" value="TWW08143.1"/>
    <property type="molecule type" value="Genomic_DNA"/>
</dbReference>
<reference evidence="2 3" key="2">
    <citation type="submission" date="2019-08" db="EMBL/GenBank/DDBJ databases">
        <authorList>
            <person name="Henke P."/>
        </authorList>
    </citation>
    <scope>NUCLEOTIDE SEQUENCE [LARGE SCALE GENOMIC DNA]</scope>
    <source>
        <strain evidence="2">Phe10_nw2017</strain>
    </source>
</reference>
<dbReference type="InterPro" id="IPR011990">
    <property type="entry name" value="TPR-like_helical_dom_sf"/>
</dbReference>
<dbReference type="SMART" id="SM00028">
    <property type="entry name" value="TPR"/>
    <property type="match status" value="2"/>
</dbReference>
<evidence type="ECO:0000313" key="3">
    <source>
        <dbReference type="Proteomes" id="UP000321083"/>
    </source>
</evidence>
<keyword evidence="1" id="KW-0802">TPR repeat</keyword>
<dbReference type="SUPFAM" id="SSF48452">
    <property type="entry name" value="TPR-like"/>
    <property type="match status" value="1"/>
</dbReference>
<name>A0A5C6M1U4_9PLAN</name>
<comment type="caution">
    <text evidence="2">The sequence shown here is derived from an EMBL/GenBank/DDBJ whole genome shotgun (WGS) entry which is preliminary data.</text>
</comment>
<sequence>MVRGPWSVVFALRQAQRTDEAEYEAAQAHRTLSSAPSLATLSQALLLQIATGKLQLPEDIRLVPDSPESRMCAALLDQFRFDRLTGYPGDLSPDISSWQMPPELAPAAALQLLETPLRYRNTQAAAARRLYRLRRSSGKRRPAIDSWLQQMRATLGESDQILLVVGTLAVLDEAWDEAIYWLDAAKRSTATPTPAILNNLAIAIVRARRMERCREALTLVDTAMTLLPDNADLFASRAEIYLALKDQSAALKDLQQAVKLQPENAEALRLLRVLDAAEQR</sequence>
<dbReference type="InterPro" id="IPR019734">
    <property type="entry name" value="TPR_rpt"/>
</dbReference>
<accession>A0A5C6M1U4</accession>
<dbReference type="Gene3D" id="1.25.40.10">
    <property type="entry name" value="Tetratricopeptide repeat domain"/>
    <property type="match status" value="1"/>
</dbReference>
<proteinExistence type="predicted"/>
<evidence type="ECO:0000256" key="1">
    <source>
        <dbReference type="PROSITE-ProRule" id="PRU00339"/>
    </source>
</evidence>
<keyword evidence="3" id="KW-1185">Reference proteome</keyword>
<gene>
    <name evidence="2" type="ORF">E3A20_27280</name>
</gene>
<dbReference type="Proteomes" id="UP000321083">
    <property type="component" value="Unassembled WGS sequence"/>
</dbReference>
<feature type="repeat" description="TPR" evidence="1">
    <location>
        <begin position="231"/>
        <end position="264"/>
    </location>
</feature>